<feature type="region of interest" description="Disordered" evidence="3">
    <location>
        <begin position="236"/>
        <end position="305"/>
    </location>
</feature>
<dbReference type="PANTHER" id="PTHR21694">
    <property type="entry name" value="COILED-COIL DOMAIN-CONTAINING PROTEIN 63"/>
    <property type="match status" value="1"/>
</dbReference>
<feature type="region of interest" description="Disordered" evidence="3">
    <location>
        <begin position="147"/>
        <end position="179"/>
    </location>
</feature>
<dbReference type="Gene3D" id="1.10.238.10">
    <property type="entry name" value="EF-hand"/>
    <property type="match status" value="1"/>
</dbReference>
<dbReference type="CDD" id="cd00051">
    <property type="entry name" value="EFh"/>
    <property type="match status" value="1"/>
</dbReference>
<dbReference type="AlphaFoldDB" id="A0A0M0JZR4"/>
<evidence type="ECO:0000259" key="4">
    <source>
        <dbReference type="PROSITE" id="PS50222"/>
    </source>
</evidence>
<evidence type="ECO:0000313" key="6">
    <source>
        <dbReference type="Proteomes" id="UP000037460"/>
    </source>
</evidence>
<dbReference type="InterPro" id="IPR002048">
    <property type="entry name" value="EF_hand_dom"/>
</dbReference>
<keyword evidence="1" id="KW-0106">Calcium</keyword>
<feature type="non-terminal residue" evidence="5">
    <location>
        <position position="1"/>
    </location>
</feature>
<dbReference type="GO" id="GO:0005509">
    <property type="term" value="F:calcium ion binding"/>
    <property type="evidence" value="ECO:0007669"/>
    <property type="project" value="InterPro"/>
</dbReference>
<organism evidence="5 6">
    <name type="scientific">Chrysochromulina tobinii</name>
    <dbReference type="NCBI Taxonomy" id="1460289"/>
    <lineage>
        <taxon>Eukaryota</taxon>
        <taxon>Haptista</taxon>
        <taxon>Haptophyta</taxon>
        <taxon>Prymnesiophyceae</taxon>
        <taxon>Prymnesiales</taxon>
        <taxon>Chrysochromulinaceae</taxon>
        <taxon>Chrysochromulina</taxon>
    </lineage>
</organism>
<gene>
    <name evidence="5" type="ORF">Ctob_015433</name>
</gene>
<sequence length="789" mass="86822">ARASGGASDGARDADPQADAAFAKVERLVAASHAKVFEYFKRMDADGDGCISPDEMFSGFFNLGIEVSRDDVNGVFRKLESGAGVRSMELKKLRKAFRSQSTPAKPVAGTGAASTNAADQPISAADLRPEGMTEEDAELARAEANLRAGRLPSLSPEEDDDAPKKKGGGGGSSKGGNGAAHEFDYVWQQLQSRIAPDGTAAAPPWQREMLESVHWQAQCKRGLQVREQRAAKLAAKPNIPSWDKPARPVKRNLIDNELRRQRLEARYADASAKGRPSSASGSAREEELGESTRSFDGDDSDEPAPLTMGLVTVVVPNHAKLAIENCDPEDTSIHQMNVLRASAAAHDRHTQERSNTIAEFEQKLQQLVLQRQVLDEQMEKTKREIHQGERNTLTNDLTAQMRKERLRKERLKEDLTDVQGKANQMQTSTQALMHIINSLRVTRKRHVHRVRSLDAKDHTMDNDAQFLLGTASAAMEERERLRAKHERLKLESAHSKALQLREATHLDETLAELDAEHNEIDGRLQSYDELEVRQKYHQDRQGREKLEKLERRQAFLQGQVAGWASEFARVTAITNGEVSGFGDAHSDAVARVLDIYNSNERRNRSLFAYVSNDVAELTASLEAELAAEEEQCAHLEAKIAQADAMDAAATAAAMTAADSLAAFEKELDTRAKSVNALLPAVELVGRAVEVELPQHIKEKLPLGVPSVPEYLALFEDKLHTVLHAARAIVALRAPPEPETDENGRPKTPPPEPTPSEALVVLRGLVHRKVLASGRHNSLMNKSKSELALD</sequence>
<feature type="coiled-coil region" evidence="2">
    <location>
        <begin position="357"/>
        <end position="428"/>
    </location>
</feature>
<name>A0A0M0JZR4_9EUKA</name>
<dbReference type="EMBL" id="JWZX01001860">
    <property type="protein sequence ID" value="KOO32044.1"/>
    <property type="molecule type" value="Genomic_DNA"/>
</dbReference>
<dbReference type="PROSITE" id="PS00018">
    <property type="entry name" value="EF_HAND_1"/>
    <property type="match status" value="1"/>
</dbReference>
<evidence type="ECO:0000256" key="2">
    <source>
        <dbReference type="SAM" id="Coils"/>
    </source>
</evidence>
<evidence type="ECO:0000256" key="1">
    <source>
        <dbReference type="ARBA" id="ARBA00022837"/>
    </source>
</evidence>
<dbReference type="Proteomes" id="UP000037460">
    <property type="component" value="Unassembled WGS sequence"/>
</dbReference>
<feature type="region of interest" description="Disordered" evidence="3">
    <location>
        <begin position="732"/>
        <end position="757"/>
    </location>
</feature>
<reference evidence="6" key="1">
    <citation type="journal article" date="2015" name="PLoS Genet.">
        <title>Genome Sequence and Transcriptome Analyses of Chrysochromulina tobin: Metabolic Tools for Enhanced Algal Fitness in the Prominent Order Prymnesiales (Haptophyceae).</title>
        <authorList>
            <person name="Hovde B.T."/>
            <person name="Deodato C.R."/>
            <person name="Hunsperger H.M."/>
            <person name="Ryken S.A."/>
            <person name="Yost W."/>
            <person name="Jha R.K."/>
            <person name="Patterson J."/>
            <person name="Monnat R.J. Jr."/>
            <person name="Barlow S.B."/>
            <person name="Starkenburg S.R."/>
            <person name="Cattolico R.A."/>
        </authorList>
    </citation>
    <scope>NUCLEOTIDE SEQUENCE</scope>
    <source>
        <strain evidence="6">CCMP291</strain>
    </source>
</reference>
<feature type="domain" description="EF-hand" evidence="4">
    <location>
        <begin position="31"/>
        <end position="66"/>
    </location>
</feature>
<protein>
    <recommendedName>
        <fullName evidence="4">EF-hand domain-containing protein</fullName>
    </recommendedName>
</protein>
<dbReference type="InterPro" id="IPR011992">
    <property type="entry name" value="EF-hand-dom_pair"/>
</dbReference>
<feature type="coiled-coil region" evidence="2">
    <location>
        <begin position="618"/>
        <end position="645"/>
    </location>
</feature>
<comment type="caution">
    <text evidence="5">The sequence shown here is derived from an EMBL/GenBank/DDBJ whole genome shotgun (WGS) entry which is preliminary data.</text>
</comment>
<dbReference type="InterPro" id="IPR018247">
    <property type="entry name" value="EF_Hand_1_Ca_BS"/>
</dbReference>
<feature type="compositionally biased region" description="Basic and acidic residues" evidence="3">
    <location>
        <begin position="252"/>
        <end position="267"/>
    </location>
</feature>
<dbReference type="SUPFAM" id="SSF47473">
    <property type="entry name" value="EF-hand"/>
    <property type="match status" value="1"/>
</dbReference>
<proteinExistence type="predicted"/>
<dbReference type="PROSITE" id="PS50222">
    <property type="entry name" value="EF_HAND_2"/>
    <property type="match status" value="1"/>
</dbReference>
<dbReference type="PANTHER" id="PTHR21694:SF18">
    <property type="entry name" value="COILED-COIL DOMAIN-CONTAINING PROTEIN 63"/>
    <property type="match status" value="1"/>
</dbReference>
<evidence type="ECO:0000313" key="5">
    <source>
        <dbReference type="EMBL" id="KOO32044.1"/>
    </source>
</evidence>
<feature type="region of interest" description="Disordered" evidence="3">
    <location>
        <begin position="96"/>
        <end position="122"/>
    </location>
</feature>
<keyword evidence="2" id="KW-0175">Coiled coil</keyword>
<dbReference type="InterPro" id="IPR051876">
    <property type="entry name" value="ODA-DC/CCD"/>
</dbReference>
<accession>A0A0M0JZR4</accession>
<feature type="compositionally biased region" description="Gly residues" evidence="3">
    <location>
        <begin position="168"/>
        <end position="178"/>
    </location>
</feature>
<evidence type="ECO:0000256" key="3">
    <source>
        <dbReference type="SAM" id="MobiDB-lite"/>
    </source>
</evidence>
<keyword evidence="6" id="KW-1185">Reference proteome</keyword>